<evidence type="ECO:0000256" key="10">
    <source>
        <dbReference type="ARBA" id="ARBA00022679"/>
    </source>
</evidence>
<keyword evidence="15 19" id="KW-0472">Membrane</keyword>
<keyword evidence="13 19" id="KW-1133">Transmembrane helix</keyword>
<sequence length="286" mass="30726">MTATATAARAEPKRINPGRNLPAAITVGLTLLTLVATTMLFFPTAFMVVVGLFGTVGAWEVNRALTRREFDIPVVPTGLASMGMPVLAYMFGAEALMLSALAVLGLLTVWTVLEQPRRMAYSVLAGVFTVLWVPFFLSAAMLLFREPAGELILLMMVLLVVANDTFGYIFGVLFGKHPMAPKISPKKSWEGFTGSVLGASAVGIGAMLLFDEPWWMGIAFGIAIAVTATAGDFSQSMVKRELQIKDFSQLLPGHGGMMDRLDSVVFAAPATYGTYLILKFVADFGI</sequence>
<evidence type="ECO:0000256" key="19">
    <source>
        <dbReference type="SAM" id="Phobius"/>
    </source>
</evidence>
<keyword evidence="14" id="KW-0443">Lipid metabolism</keyword>
<evidence type="ECO:0000256" key="7">
    <source>
        <dbReference type="ARBA" id="ARBA00019373"/>
    </source>
</evidence>
<dbReference type="RefSeq" id="WP_377458194.1">
    <property type="nucleotide sequence ID" value="NZ_JBHLUB010000004.1"/>
</dbReference>
<evidence type="ECO:0000256" key="6">
    <source>
        <dbReference type="ARBA" id="ARBA00012487"/>
    </source>
</evidence>
<reference evidence="20 21" key="1">
    <citation type="submission" date="2024-09" db="EMBL/GenBank/DDBJ databases">
        <authorList>
            <person name="Sun Q."/>
            <person name="Mori K."/>
        </authorList>
    </citation>
    <scope>NUCLEOTIDE SEQUENCE [LARGE SCALE GENOMIC DNA]</scope>
    <source>
        <strain evidence="20 21">NCAIM B.02604</strain>
    </source>
</reference>
<comment type="similarity">
    <text evidence="5 18">Belongs to the CDS family.</text>
</comment>
<evidence type="ECO:0000256" key="9">
    <source>
        <dbReference type="ARBA" id="ARBA00022516"/>
    </source>
</evidence>
<dbReference type="Pfam" id="PF01148">
    <property type="entry name" value="CTP_transf_1"/>
    <property type="match status" value="1"/>
</dbReference>
<evidence type="ECO:0000256" key="8">
    <source>
        <dbReference type="ARBA" id="ARBA00022475"/>
    </source>
</evidence>
<keyword evidence="10 18" id="KW-0808">Transferase</keyword>
<feature type="transmembrane region" description="Helical" evidence="19">
    <location>
        <begin position="187"/>
        <end position="208"/>
    </location>
</feature>
<feature type="transmembrane region" description="Helical" evidence="19">
    <location>
        <begin position="214"/>
        <end position="233"/>
    </location>
</feature>
<dbReference type="PROSITE" id="PS01315">
    <property type="entry name" value="CDS"/>
    <property type="match status" value="1"/>
</dbReference>
<evidence type="ECO:0000256" key="5">
    <source>
        <dbReference type="ARBA" id="ARBA00010185"/>
    </source>
</evidence>
<organism evidence="20 21">
    <name type="scientific">Micrococcoides hystricis</name>
    <dbReference type="NCBI Taxonomy" id="1572761"/>
    <lineage>
        <taxon>Bacteria</taxon>
        <taxon>Bacillati</taxon>
        <taxon>Actinomycetota</taxon>
        <taxon>Actinomycetes</taxon>
        <taxon>Micrococcales</taxon>
        <taxon>Micrococcaceae</taxon>
        <taxon>Micrococcoides</taxon>
    </lineage>
</organism>
<evidence type="ECO:0000256" key="2">
    <source>
        <dbReference type="ARBA" id="ARBA00004651"/>
    </source>
</evidence>
<protein>
    <recommendedName>
        <fullName evidence="7 18">Phosphatidate cytidylyltransferase</fullName>
        <ecNumber evidence="6 18">2.7.7.41</ecNumber>
    </recommendedName>
</protein>
<feature type="transmembrane region" description="Helical" evidence="19">
    <location>
        <begin position="120"/>
        <end position="145"/>
    </location>
</feature>
<comment type="pathway">
    <text evidence="4">Lipid metabolism.</text>
</comment>
<keyword evidence="9" id="KW-0444">Lipid biosynthesis</keyword>
<accession>A0ABV6P8Q8</accession>
<evidence type="ECO:0000256" key="1">
    <source>
        <dbReference type="ARBA" id="ARBA00001698"/>
    </source>
</evidence>
<evidence type="ECO:0000256" key="12">
    <source>
        <dbReference type="ARBA" id="ARBA00022695"/>
    </source>
</evidence>
<feature type="transmembrane region" description="Helical" evidence="19">
    <location>
        <begin position="21"/>
        <end position="53"/>
    </location>
</feature>
<dbReference type="PANTHER" id="PTHR46382">
    <property type="entry name" value="PHOSPHATIDATE CYTIDYLYLTRANSFERASE"/>
    <property type="match status" value="1"/>
</dbReference>
<evidence type="ECO:0000313" key="20">
    <source>
        <dbReference type="EMBL" id="MFC0581509.1"/>
    </source>
</evidence>
<evidence type="ECO:0000256" key="4">
    <source>
        <dbReference type="ARBA" id="ARBA00005189"/>
    </source>
</evidence>
<evidence type="ECO:0000256" key="11">
    <source>
        <dbReference type="ARBA" id="ARBA00022692"/>
    </source>
</evidence>
<dbReference type="InterPro" id="IPR000374">
    <property type="entry name" value="PC_trans"/>
</dbReference>
<dbReference type="Proteomes" id="UP001589862">
    <property type="component" value="Unassembled WGS sequence"/>
</dbReference>
<keyword evidence="21" id="KW-1185">Reference proteome</keyword>
<dbReference type="GO" id="GO:0016779">
    <property type="term" value="F:nucleotidyltransferase activity"/>
    <property type="evidence" value="ECO:0007669"/>
    <property type="project" value="UniProtKB-KW"/>
</dbReference>
<evidence type="ECO:0000256" key="16">
    <source>
        <dbReference type="ARBA" id="ARBA00023209"/>
    </source>
</evidence>
<evidence type="ECO:0000256" key="17">
    <source>
        <dbReference type="ARBA" id="ARBA00023264"/>
    </source>
</evidence>
<evidence type="ECO:0000256" key="3">
    <source>
        <dbReference type="ARBA" id="ARBA00005119"/>
    </source>
</evidence>
<gene>
    <name evidence="20" type="ORF">ACFFFR_03760</name>
</gene>
<evidence type="ECO:0000313" key="21">
    <source>
        <dbReference type="Proteomes" id="UP001589862"/>
    </source>
</evidence>
<comment type="catalytic activity">
    <reaction evidence="1 18">
        <text>a 1,2-diacyl-sn-glycero-3-phosphate + CTP + H(+) = a CDP-1,2-diacyl-sn-glycerol + diphosphate</text>
        <dbReference type="Rhea" id="RHEA:16229"/>
        <dbReference type="ChEBI" id="CHEBI:15378"/>
        <dbReference type="ChEBI" id="CHEBI:33019"/>
        <dbReference type="ChEBI" id="CHEBI:37563"/>
        <dbReference type="ChEBI" id="CHEBI:58332"/>
        <dbReference type="ChEBI" id="CHEBI:58608"/>
        <dbReference type="EC" id="2.7.7.41"/>
    </reaction>
</comment>
<name>A0ABV6P8Q8_9MICC</name>
<evidence type="ECO:0000256" key="14">
    <source>
        <dbReference type="ARBA" id="ARBA00023098"/>
    </source>
</evidence>
<keyword evidence="11 18" id="KW-0812">Transmembrane</keyword>
<evidence type="ECO:0000256" key="18">
    <source>
        <dbReference type="RuleBase" id="RU003938"/>
    </source>
</evidence>
<evidence type="ECO:0000256" key="15">
    <source>
        <dbReference type="ARBA" id="ARBA00023136"/>
    </source>
</evidence>
<keyword evidence="17" id="KW-1208">Phospholipid metabolism</keyword>
<evidence type="ECO:0000256" key="13">
    <source>
        <dbReference type="ARBA" id="ARBA00022989"/>
    </source>
</evidence>
<proteinExistence type="inferred from homology"/>
<comment type="pathway">
    <text evidence="3 18">Phospholipid metabolism; CDP-diacylglycerol biosynthesis; CDP-diacylglycerol from sn-glycerol 3-phosphate: step 3/3.</text>
</comment>
<dbReference type="EMBL" id="JBHLUB010000004">
    <property type="protein sequence ID" value="MFC0581509.1"/>
    <property type="molecule type" value="Genomic_DNA"/>
</dbReference>
<keyword evidence="16" id="KW-0594">Phospholipid biosynthesis</keyword>
<dbReference type="PANTHER" id="PTHR46382:SF1">
    <property type="entry name" value="PHOSPHATIDATE CYTIDYLYLTRANSFERASE"/>
    <property type="match status" value="1"/>
</dbReference>
<keyword evidence="8" id="KW-1003">Cell membrane</keyword>
<keyword evidence="12 18" id="KW-0548">Nucleotidyltransferase</keyword>
<dbReference type="EC" id="2.7.7.41" evidence="6 18"/>
<comment type="subcellular location">
    <subcellularLocation>
        <location evidence="2">Cell membrane</location>
        <topology evidence="2">Multi-pass membrane protein</topology>
    </subcellularLocation>
</comment>
<feature type="transmembrane region" description="Helical" evidence="19">
    <location>
        <begin position="151"/>
        <end position="175"/>
    </location>
</feature>
<comment type="caution">
    <text evidence="20">The sequence shown here is derived from an EMBL/GenBank/DDBJ whole genome shotgun (WGS) entry which is preliminary data.</text>
</comment>
<feature type="transmembrane region" description="Helical" evidence="19">
    <location>
        <begin position="86"/>
        <end position="113"/>
    </location>
</feature>